<accession>A0AAQ4DAZ1</accession>
<dbReference type="SUPFAM" id="SSF55486">
    <property type="entry name" value="Metalloproteases ('zincins'), catalytic domain"/>
    <property type="match status" value="1"/>
</dbReference>
<organism evidence="1 2">
    <name type="scientific">Amblyomma americanum</name>
    <name type="common">Lone star tick</name>
    <dbReference type="NCBI Taxonomy" id="6943"/>
    <lineage>
        <taxon>Eukaryota</taxon>
        <taxon>Metazoa</taxon>
        <taxon>Ecdysozoa</taxon>
        <taxon>Arthropoda</taxon>
        <taxon>Chelicerata</taxon>
        <taxon>Arachnida</taxon>
        <taxon>Acari</taxon>
        <taxon>Parasitiformes</taxon>
        <taxon>Ixodida</taxon>
        <taxon>Ixodoidea</taxon>
        <taxon>Ixodidae</taxon>
        <taxon>Amblyomminae</taxon>
        <taxon>Amblyomma</taxon>
    </lineage>
</organism>
<gene>
    <name evidence="1" type="ORF">V5799_002737</name>
</gene>
<protein>
    <submittedName>
        <fullName evidence="1">Uncharacterized protein</fullName>
    </submittedName>
</protein>
<sequence length="415" mass="47782">MNFSDVTLRLAINRHLPDESQQWPEDELVCMQADLFADFRKRYLAHEENATSFKTYVGAYMVWYLAPYTSKYIAHSLMMDLGTPQSLPNFIRNRCWELVENALPLAFWKTQLDKIDQHSRRTVFEGYSLIREVMLAEVARHDEAVSQHMSDFIETLSLNFYNMSLEWDVLERIYEKMPHIHGSLVDMYATLQEYTARNMRTSMRKPSSSYVHVPYLVTARAYSLLAAREIPVPLAEMIWPMLHSRYPLPAQMAGFGWELARGLVDMVYYTYFMVYNSRFDTYVDVPEGHRFSDGDKINLVGSSSSDEQNLPLETGTDDGPLVLAPSCSEPDKRLFTVQQPLYELPPIPLDIKADIEGTTLGEVSSRTKNRIVSWITAHLLTIDWYPGKFYEPAAKALVLKYPVLRDTIGTGYVST</sequence>
<evidence type="ECO:0000313" key="1">
    <source>
        <dbReference type="EMBL" id="KAK8759631.1"/>
    </source>
</evidence>
<dbReference type="AlphaFoldDB" id="A0AAQ4DAZ1"/>
<reference evidence="1 2" key="1">
    <citation type="journal article" date="2023" name="Arcadia Sci">
        <title>De novo assembly of a long-read Amblyomma americanum tick genome.</title>
        <authorList>
            <person name="Chou S."/>
            <person name="Poskanzer K.E."/>
            <person name="Rollins M."/>
            <person name="Thuy-Boun P.S."/>
        </authorList>
    </citation>
    <scope>NUCLEOTIDE SEQUENCE [LARGE SCALE GENOMIC DNA]</scope>
    <source>
        <strain evidence="1">F_SG_1</strain>
        <tissue evidence="1">Salivary glands</tissue>
    </source>
</reference>
<dbReference type="EMBL" id="JARKHS020032802">
    <property type="protein sequence ID" value="KAK8759631.1"/>
    <property type="molecule type" value="Genomic_DNA"/>
</dbReference>
<proteinExistence type="predicted"/>
<dbReference type="Proteomes" id="UP001321473">
    <property type="component" value="Unassembled WGS sequence"/>
</dbReference>
<keyword evidence="2" id="KW-1185">Reference proteome</keyword>
<name>A0AAQ4DAZ1_AMBAM</name>
<comment type="caution">
    <text evidence="1">The sequence shown here is derived from an EMBL/GenBank/DDBJ whole genome shotgun (WGS) entry which is preliminary data.</text>
</comment>
<evidence type="ECO:0000313" key="2">
    <source>
        <dbReference type="Proteomes" id="UP001321473"/>
    </source>
</evidence>